<evidence type="ECO:0000256" key="5">
    <source>
        <dbReference type="ARBA" id="ARBA00022679"/>
    </source>
</evidence>
<dbReference type="InterPro" id="IPR013105">
    <property type="entry name" value="TPR_2"/>
</dbReference>
<evidence type="ECO:0000256" key="3">
    <source>
        <dbReference type="ARBA" id="ARBA00011970"/>
    </source>
</evidence>
<dbReference type="AlphaFoldDB" id="A0A3R7ERF4"/>
<dbReference type="PROSITE" id="PS50005">
    <property type="entry name" value="TPR"/>
    <property type="match status" value="2"/>
</dbReference>
<comment type="pathway">
    <text evidence="1">Protein modification; protein glycosylation.</text>
</comment>
<gene>
    <name evidence="10" type="ORF">BCY88_30870</name>
</gene>
<dbReference type="InterPro" id="IPR019734">
    <property type="entry name" value="TPR_rpt"/>
</dbReference>
<protein>
    <recommendedName>
        <fullName evidence="3">protein O-GlcNAc transferase</fullName>
        <ecNumber evidence="3">2.4.1.255</ecNumber>
    </recommendedName>
</protein>
<sequence>MTLLHEQPTAEPLTPEQQLEQDIALVLQTALAHHHKEEFDDAEALYKAILDARPGHADVQYNLGVLYTQRGRPADALPHLEAALGGAPNNGQFWVAYISALIDADQTQAAWLALEMGQQRGLKGPAVDGLITRMAHGAPVLATAAVSPVVASPEPSVTVAISTDRATTDATDITAAALDTRRPTPQEINRFNTLFTKGHIPDAVKLGRSLTERYPSNGLAWRCLGIALHKAGQYSESAQPLRNAVKFGSDDSEVRKALADLLRILGQYAEAEAECRKLLELHPDHSEGHRILGMVLPGLGRTSEGIAECRRATELTPDYAESHSTLGVVLLNAGATDEAELSFRRALELDPKNAPSRSNLLFTIAHNPHVAPEQIYAEHREFARIHETSLRLPKLHHANSRAPDRQLKIGIVSGDLFRHAVASYLLPIIEPLAKDKSLQLHVYYNHAQEDDYTQWMRGQVHQWTMITGMADEQFVAKVRADKIDILIDLSGHTGRNRLQAFARKPAPIQASWIGYPATTGLDAMDYYLSDRFFTPFGEIEQQFSEKLVHLASIGPFQPDRNAPPVNILPAMHNGYITFGSFNRLNKLRPDVIAVWARLLRELPTSRMVLGSMNGDEGDEKLISWFVNEGIARERLTFRPRTRIEVYLQQHFQVDICLDTFPYTGSTTVLNSLWMGVPTLTILGKTMASRAATAWLAHSGLDAFAAEDADDFVAKGVKLASDIPALASIRTALRERCMQSAPFRPELVAQSLSRAFRTMWQRWCNGLAPAAFSAHDPQADADGKSGGNPVHIA</sequence>
<reference evidence="10 11" key="1">
    <citation type="submission" date="2016-07" db="EMBL/GenBank/DDBJ databases">
        <title>Genome analysis of Burkholderia fungorum ES3-20.</title>
        <authorList>
            <person name="Xu D."/>
            <person name="Yao R."/>
            <person name="Zheng S."/>
        </authorList>
    </citation>
    <scope>NUCLEOTIDE SEQUENCE [LARGE SCALE GENOMIC DNA]</scope>
    <source>
        <strain evidence="10 11">ES3-20</strain>
    </source>
</reference>
<evidence type="ECO:0000256" key="8">
    <source>
        <dbReference type="PROSITE-ProRule" id="PRU00339"/>
    </source>
</evidence>
<keyword evidence="5" id="KW-0808">Transferase</keyword>
<comment type="caution">
    <text evidence="10">The sequence shown here is derived from an EMBL/GenBank/DDBJ whole genome shotgun (WGS) entry which is preliminary data.</text>
</comment>
<dbReference type="RefSeq" id="WP_120346463.1">
    <property type="nucleotide sequence ID" value="NZ_MCAS01000024.1"/>
</dbReference>
<dbReference type="InterPro" id="IPR011990">
    <property type="entry name" value="TPR-like_helical_dom_sf"/>
</dbReference>
<dbReference type="EMBL" id="MCAS01000024">
    <property type="protein sequence ID" value="RKF42762.1"/>
    <property type="molecule type" value="Genomic_DNA"/>
</dbReference>
<dbReference type="InterPro" id="IPR029489">
    <property type="entry name" value="OGT/SEC/SPY_C"/>
</dbReference>
<dbReference type="Gene3D" id="3.40.50.2000">
    <property type="entry name" value="Glycogen Phosphorylase B"/>
    <property type="match status" value="1"/>
</dbReference>
<comment type="similarity">
    <text evidence="2">Belongs to the glycosyltransferase 41 family. O-GlcNAc transferase subfamily.</text>
</comment>
<dbReference type="Gene3D" id="3.40.50.11380">
    <property type="match status" value="1"/>
</dbReference>
<feature type="domain" description="O-GlcNAc transferase C-terminal" evidence="9">
    <location>
        <begin position="574"/>
        <end position="744"/>
    </location>
</feature>
<evidence type="ECO:0000256" key="1">
    <source>
        <dbReference type="ARBA" id="ARBA00004922"/>
    </source>
</evidence>
<evidence type="ECO:0000313" key="10">
    <source>
        <dbReference type="EMBL" id="RKF42762.1"/>
    </source>
</evidence>
<proteinExistence type="inferred from homology"/>
<feature type="repeat" description="TPR" evidence="8">
    <location>
        <begin position="57"/>
        <end position="90"/>
    </location>
</feature>
<dbReference type="Pfam" id="PF13844">
    <property type="entry name" value="Glyco_transf_41"/>
    <property type="match status" value="2"/>
</dbReference>
<keyword evidence="4" id="KW-0328">Glycosyltransferase</keyword>
<keyword evidence="7 8" id="KW-0802">TPR repeat</keyword>
<dbReference type="OrthoDB" id="101857at2"/>
<evidence type="ECO:0000256" key="6">
    <source>
        <dbReference type="ARBA" id="ARBA00022737"/>
    </source>
</evidence>
<dbReference type="InterPro" id="IPR051939">
    <property type="entry name" value="Glycosyltr_41/O-GlcNAc_trsf"/>
</dbReference>
<dbReference type="SUPFAM" id="SSF48452">
    <property type="entry name" value="TPR-like"/>
    <property type="match status" value="1"/>
</dbReference>
<dbReference type="Gene3D" id="1.25.40.10">
    <property type="entry name" value="Tetratricopeptide repeat domain"/>
    <property type="match status" value="2"/>
</dbReference>
<organism evidence="10 11">
    <name type="scientific">Paraburkholderia fungorum</name>
    <dbReference type="NCBI Taxonomy" id="134537"/>
    <lineage>
        <taxon>Bacteria</taxon>
        <taxon>Pseudomonadati</taxon>
        <taxon>Pseudomonadota</taxon>
        <taxon>Betaproteobacteria</taxon>
        <taxon>Burkholderiales</taxon>
        <taxon>Burkholderiaceae</taxon>
        <taxon>Paraburkholderia</taxon>
    </lineage>
</organism>
<feature type="repeat" description="TPR" evidence="8">
    <location>
        <begin position="320"/>
        <end position="353"/>
    </location>
</feature>
<evidence type="ECO:0000256" key="2">
    <source>
        <dbReference type="ARBA" id="ARBA00005386"/>
    </source>
</evidence>
<dbReference type="EC" id="2.4.1.255" evidence="3"/>
<dbReference type="PANTHER" id="PTHR44835:SF1">
    <property type="entry name" value="PROTEIN O-GLCNAC TRANSFERASE"/>
    <property type="match status" value="1"/>
</dbReference>
<dbReference type="PANTHER" id="PTHR44835">
    <property type="entry name" value="UDP-N-ACETYLGLUCOSAMINE--PEPTIDE N-ACETYLGLUCOSAMINYLTRANSFERASE SPINDLY-RELATED"/>
    <property type="match status" value="1"/>
</dbReference>
<feature type="domain" description="O-GlcNAc transferase C-terminal" evidence="9">
    <location>
        <begin position="388"/>
        <end position="551"/>
    </location>
</feature>
<evidence type="ECO:0000313" key="11">
    <source>
        <dbReference type="Proteomes" id="UP000283709"/>
    </source>
</evidence>
<keyword evidence="6" id="KW-0677">Repeat</keyword>
<evidence type="ECO:0000259" key="9">
    <source>
        <dbReference type="Pfam" id="PF13844"/>
    </source>
</evidence>
<dbReference type="GO" id="GO:0097363">
    <property type="term" value="F:protein O-acetylglucosaminyltransferase activity"/>
    <property type="evidence" value="ECO:0007669"/>
    <property type="project" value="UniProtKB-EC"/>
</dbReference>
<evidence type="ECO:0000256" key="4">
    <source>
        <dbReference type="ARBA" id="ARBA00022676"/>
    </source>
</evidence>
<dbReference type="PROSITE" id="PS50293">
    <property type="entry name" value="TPR_REGION"/>
    <property type="match status" value="1"/>
</dbReference>
<evidence type="ECO:0000256" key="7">
    <source>
        <dbReference type="ARBA" id="ARBA00022803"/>
    </source>
</evidence>
<dbReference type="Pfam" id="PF07719">
    <property type="entry name" value="TPR_2"/>
    <property type="match status" value="1"/>
</dbReference>
<name>A0A3R7ERF4_9BURK</name>
<dbReference type="SMART" id="SM00028">
    <property type="entry name" value="TPR"/>
    <property type="match status" value="6"/>
</dbReference>
<dbReference type="Proteomes" id="UP000283709">
    <property type="component" value="Unassembled WGS sequence"/>
</dbReference>
<dbReference type="Pfam" id="PF13432">
    <property type="entry name" value="TPR_16"/>
    <property type="match status" value="3"/>
</dbReference>
<accession>A0A3R7ERF4</accession>